<dbReference type="GeneID" id="110246954"/>
<dbReference type="OMA" id="IYMYAYI"/>
<dbReference type="AlphaFoldDB" id="A0A913XTP1"/>
<proteinExistence type="predicted"/>
<keyword evidence="2" id="KW-1185">Reference proteome</keyword>
<dbReference type="RefSeq" id="XP_020908998.1">
    <property type="nucleotide sequence ID" value="XM_021053339.1"/>
</dbReference>
<dbReference type="EnsemblMetazoa" id="XM_021053339.1">
    <property type="protein sequence ID" value="XP_020908998.1"/>
    <property type="gene ID" value="LOC110246954"/>
</dbReference>
<dbReference type="KEGG" id="epa:110246954"/>
<evidence type="ECO:0000313" key="2">
    <source>
        <dbReference type="Proteomes" id="UP000887567"/>
    </source>
</evidence>
<sequence>MVPLTMLLKRETIGYRFGSGQQMMNHLLFMDDLKLYGRSEEELEKLVDVVHVFSRDIGMEFGLDKCAVLILKQGSKVHCEGILLPDGKEMSEMDESGYKYLGVLEGADIMQKEMKQKVRDEYLRRVKLVAKSKLYGGNLIKAINAWAVSVVRYSAGILDWSDRELKEMDVKTRKRLTMFGTFHKKGSVPRLYMKRKHGGRGLISVVDCVREEELGLCGYVKASEEWMLKVVGEMVEVGETKKEYKKRVQKERRENFMQKRLHGKFMRDVSEVADERSWQWLRAGYLGKGTEGFVFAAQEQALRTRFFRATIQKEAVDPKCRVCGKEVESVGHLASGCSGLAQKEYRRRHDRMGLRVYWELCRKYGVKCADVWYKEVPDEVRVSEDGQVEIWWDRGVETTQKMEHNRPDVTVLNRVAQEWTFVDFSVPWDKNVVLKEDEKVAKYAPLAKEIRKMHRVSTKVVPLVVGCLGVVSSRFVGYLKVLGIPDVLGGMQTCAVIGTTLILQKVLSV</sequence>
<protein>
    <recommendedName>
        <fullName evidence="3">Reverse transcriptase domain-containing protein</fullName>
    </recommendedName>
</protein>
<dbReference type="OrthoDB" id="5988171at2759"/>
<evidence type="ECO:0008006" key="3">
    <source>
        <dbReference type="Google" id="ProtNLM"/>
    </source>
</evidence>
<reference evidence="1" key="1">
    <citation type="submission" date="2022-11" db="UniProtKB">
        <authorList>
            <consortium name="EnsemblMetazoa"/>
        </authorList>
    </citation>
    <scope>IDENTIFICATION</scope>
</reference>
<accession>A0A913XTP1</accession>
<dbReference type="PANTHER" id="PTHR35450:SF2">
    <property type="entry name" value="REVERSE TRANSCRIPTASE DOMAIN-CONTAINING PROTEIN"/>
    <property type="match status" value="1"/>
</dbReference>
<dbReference type="PANTHER" id="PTHR35450">
    <property type="entry name" value="REVERSE TRANSCRIPTASE DOMAIN-CONTAINING PROTEIN"/>
    <property type="match status" value="1"/>
</dbReference>
<name>A0A913XTP1_EXADI</name>
<evidence type="ECO:0000313" key="1">
    <source>
        <dbReference type="EnsemblMetazoa" id="XP_020908998.1"/>
    </source>
</evidence>
<organism evidence="1 2">
    <name type="scientific">Exaiptasia diaphana</name>
    <name type="common">Tropical sea anemone</name>
    <name type="synonym">Aiptasia pulchella</name>
    <dbReference type="NCBI Taxonomy" id="2652724"/>
    <lineage>
        <taxon>Eukaryota</taxon>
        <taxon>Metazoa</taxon>
        <taxon>Cnidaria</taxon>
        <taxon>Anthozoa</taxon>
        <taxon>Hexacorallia</taxon>
        <taxon>Actiniaria</taxon>
        <taxon>Aiptasiidae</taxon>
        <taxon>Exaiptasia</taxon>
    </lineage>
</organism>
<dbReference type="Proteomes" id="UP000887567">
    <property type="component" value="Unplaced"/>
</dbReference>